<evidence type="ECO:0000256" key="4">
    <source>
        <dbReference type="ARBA" id="ARBA00022679"/>
    </source>
</evidence>
<keyword evidence="6" id="KW-0735">Signal-anchor</keyword>
<evidence type="ECO:0000313" key="13">
    <source>
        <dbReference type="EMBL" id="EDW64844.1"/>
    </source>
</evidence>
<keyword evidence="10" id="KW-0325">Glycoprotein</keyword>
<evidence type="ECO:0000256" key="6">
    <source>
        <dbReference type="ARBA" id="ARBA00022968"/>
    </source>
</evidence>
<dbReference type="OrthoDB" id="5512589at2759"/>
<dbReference type="PANTHER" id="PTHR11214">
    <property type="entry name" value="BETA-1,3-N-ACETYLGLUCOSAMINYLTRANSFERASE"/>
    <property type="match status" value="1"/>
</dbReference>
<reference evidence="13" key="3">
    <citation type="submission" date="2008-06" db="EMBL/GenBank/DDBJ databases">
        <authorList>
            <consortium name="FlyBase"/>
        </authorList>
    </citation>
    <scope>NUCLEOTIDE SEQUENCE</scope>
    <source>
        <strain evidence="13">TSC#15010-1051.87</strain>
    </source>
</reference>
<feature type="compositionally biased region" description="Low complexity" evidence="11">
    <location>
        <begin position="173"/>
        <end position="212"/>
    </location>
</feature>
<dbReference type="InterPro" id="IPR002659">
    <property type="entry name" value="Glyco_trans_31"/>
</dbReference>
<dbReference type="EMBL" id="CH940649">
    <property type="protein sequence ID" value="KRF81894.1"/>
    <property type="molecule type" value="Genomic_DNA"/>
</dbReference>
<organism evidence="13 16">
    <name type="scientific">Drosophila virilis</name>
    <name type="common">Fruit fly</name>
    <dbReference type="NCBI Taxonomy" id="7244"/>
    <lineage>
        <taxon>Eukaryota</taxon>
        <taxon>Metazoa</taxon>
        <taxon>Ecdysozoa</taxon>
        <taxon>Arthropoda</taxon>
        <taxon>Hexapoda</taxon>
        <taxon>Insecta</taxon>
        <taxon>Pterygota</taxon>
        <taxon>Neoptera</taxon>
        <taxon>Endopterygota</taxon>
        <taxon>Diptera</taxon>
        <taxon>Brachycera</taxon>
        <taxon>Muscomorpha</taxon>
        <taxon>Ephydroidea</taxon>
        <taxon>Drosophilidae</taxon>
        <taxon>Drosophila</taxon>
    </lineage>
</organism>
<reference evidence="13 16" key="1">
    <citation type="journal article" date="2007" name="Nature">
        <title>Evolution of genes and genomes on the Drosophila phylogeny.</title>
        <authorList>
            <consortium name="Drosophila 12 Genomes Consortium"/>
            <person name="Clark A.G."/>
            <person name="Eisen M.B."/>
            <person name="Smith D.R."/>
            <person name="Bergman C.M."/>
            <person name="Oliver B."/>
            <person name="Markow T.A."/>
            <person name="Kaufman T.C."/>
            <person name="Kellis M."/>
            <person name="Gelbart W."/>
            <person name="Iyer V.N."/>
            <person name="Pollard D.A."/>
            <person name="Sackton T.B."/>
            <person name="Larracuente A.M."/>
            <person name="Singh N.D."/>
            <person name="Abad J.P."/>
            <person name="Abt D.N."/>
            <person name="Adryan B."/>
            <person name="Aguade M."/>
            <person name="Akashi H."/>
            <person name="Anderson W.W."/>
            <person name="Aquadro C.F."/>
            <person name="Ardell D.H."/>
            <person name="Arguello R."/>
            <person name="Artieri C.G."/>
            <person name="Barbash D.A."/>
            <person name="Barker D."/>
            <person name="Barsanti P."/>
            <person name="Batterham P."/>
            <person name="Batzoglou S."/>
            <person name="Begun D."/>
            <person name="Bhutkar A."/>
            <person name="Blanco E."/>
            <person name="Bosak S.A."/>
            <person name="Bradley R.K."/>
            <person name="Brand A.D."/>
            <person name="Brent M.R."/>
            <person name="Brooks A.N."/>
            <person name="Brown R.H."/>
            <person name="Butlin R.K."/>
            <person name="Caggese C."/>
            <person name="Calvi B.R."/>
            <person name="Bernardo de Carvalho A."/>
            <person name="Caspi A."/>
            <person name="Castrezana S."/>
            <person name="Celniker S.E."/>
            <person name="Chang J.L."/>
            <person name="Chapple C."/>
            <person name="Chatterji S."/>
            <person name="Chinwalla A."/>
            <person name="Civetta A."/>
            <person name="Clifton S.W."/>
            <person name="Comeron J.M."/>
            <person name="Costello J.C."/>
            <person name="Coyne J.A."/>
            <person name="Daub J."/>
            <person name="David R.G."/>
            <person name="Delcher A.L."/>
            <person name="Delehaunty K."/>
            <person name="Do C.B."/>
            <person name="Ebling H."/>
            <person name="Edwards K."/>
            <person name="Eickbush T."/>
            <person name="Evans J.D."/>
            <person name="Filipski A."/>
            <person name="Findeiss S."/>
            <person name="Freyhult E."/>
            <person name="Fulton L."/>
            <person name="Fulton R."/>
            <person name="Garcia A.C."/>
            <person name="Gardiner A."/>
            <person name="Garfield D.A."/>
            <person name="Garvin B.E."/>
            <person name="Gibson G."/>
            <person name="Gilbert D."/>
            <person name="Gnerre S."/>
            <person name="Godfrey J."/>
            <person name="Good R."/>
            <person name="Gotea V."/>
            <person name="Gravely B."/>
            <person name="Greenberg A.J."/>
            <person name="Griffiths-Jones S."/>
            <person name="Gross S."/>
            <person name="Guigo R."/>
            <person name="Gustafson E.A."/>
            <person name="Haerty W."/>
            <person name="Hahn M.W."/>
            <person name="Halligan D.L."/>
            <person name="Halpern A.L."/>
            <person name="Halter G.M."/>
            <person name="Han M.V."/>
            <person name="Heger A."/>
            <person name="Hillier L."/>
            <person name="Hinrichs A.S."/>
            <person name="Holmes I."/>
            <person name="Hoskins R.A."/>
            <person name="Hubisz M.J."/>
            <person name="Hultmark D."/>
            <person name="Huntley M.A."/>
            <person name="Jaffe D.B."/>
            <person name="Jagadeeshan S."/>
            <person name="Jeck W.R."/>
            <person name="Johnson J."/>
            <person name="Jones C.D."/>
            <person name="Jordan W.C."/>
            <person name="Karpen G.H."/>
            <person name="Kataoka E."/>
            <person name="Keightley P.D."/>
            <person name="Kheradpour P."/>
            <person name="Kirkness E.F."/>
            <person name="Koerich L.B."/>
            <person name="Kristiansen K."/>
            <person name="Kudrna D."/>
            <person name="Kulathinal R.J."/>
            <person name="Kumar S."/>
            <person name="Kwok R."/>
            <person name="Lander E."/>
            <person name="Langley C.H."/>
            <person name="Lapoint R."/>
            <person name="Lazzaro B.P."/>
            <person name="Lee S.J."/>
            <person name="Levesque L."/>
            <person name="Li R."/>
            <person name="Lin C.F."/>
            <person name="Lin M.F."/>
            <person name="Lindblad-Toh K."/>
            <person name="Llopart A."/>
            <person name="Long M."/>
            <person name="Low L."/>
            <person name="Lozovsky E."/>
            <person name="Lu J."/>
            <person name="Luo M."/>
            <person name="Machado C.A."/>
            <person name="Makalowski W."/>
            <person name="Marzo M."/>
            <person name="Matsuda M."/>
            <person name="Matzkin L."/>
            <person name="McAllister B."/>
            <person name="McBride C.S."/>
            <person name="McKernan B."/>
            <person name="McKernan K."/>
            <person name="Mendez-Lago M."/>
            <person name="Minx P."/>
            <person name="Mollenhauer M.U."/>
            <person name="Montooth K."/>
            <person name="Mount S.M."/>
            <person name="Mu X."/>
            <person name="Myers E."/>
            <person name="Negre B."/>
            <person name="Newfeld S."/>
            <person name="Nielsen R."/>
            <person name="Noor M.A."/>
            <person name="O'Grady P."/>
            <person name="Pachter L."/>
            <person name="Papaceit M."/>
            <person name="Parisi M.J."/>
            <person name="Parisi M."/>
            <person name="Parts L."/>
            <person name="Pedersen J.S."/>
            <person name="Pesole G."/>
            <person name="Phillippy A.M."/>
            <person name="Ponting C.P."/>
            <person name="Pop M."/>
            <person name="Porcelli D."/>
            <person name="Powell J.R."/>
            <person name="Prohaska S."/>
            <person name="Pruitt K."/>
            <person name="Puig M."/>
            <person name="Quesneville H."/>
            <person name="Ram K.R."/>
            <person name="Rand D."/>
            <person name="Rasmussen M.D."/>
            <person name="Reed L.K."/>
            <person name="Reenan R."/>
            <person name="Reily A."/>
            <person name="Remington K.A."/>
            <person name="Rieger T.T."/>
            <person name="Ritchie M.G."/>
            <person name="Robin C."/>
            <person name="Rogers Y.H."/>
            <person name="Rohde C."/>
            <person name="Rozas J."/>
            <person name="Rubenfield M.J."/>
            <person name="Ruiz A."/>
            <person name="Russo S."/>
            <person name="Salzberg S.L."/>
            <person name="Sanchez-Gracia A."/>
            <person name="Saranga D.J."/>
            <person name="Sato H."/>
            <person name="Schaeffer S.W."/>
            <person name="Schatz M.C."/>
            <person name="Schlenke T."/>
            <person name="Schwartz R."/>
            <person name="Segarra C."/>
            <person name="Singh R.S."/>
            <person name="Sirot L."/>
            <person name="Sirota M."/>
            <person name="Sisneros N.B."/>
            <person name="Smith C.D."/>
            <person name="Smith T.F."/>
            <person name="Spieth J."/>
            <person name="Stage D.E."/>
            <person name="Stark A."/>
            <person name="Stephan W."/>
            <person name="Strausberg R.L."/>
            <person name="Strempel S."/>
            <person name="Sturgill D."/>
            <person name="Sutton G."/>
            <person name="Sutton G.G."/>
            <person name="Tao W."/>
            <person name="Teichmann S."/>
            <person name="Tobari Y.N."/>
            <person name="Tomimura Y."/>
            <person name="Tsolas J.M."/>
            <person name="Valente V.L."/>
            <person name="Venter E."/>
            <person name="Venter J.C."/>
            <person name="Vicario S."/>
            <person name="Vieira F.G."/>
            <person name="Vilella A.J."/>
            <person name="Villasante A."/>
            <person name="Walenz B."/>
            <person name="Wang J."/>
            <person name="Wasserman M."/>
            <person name="Watts T."/>
            <person name="Wilson D."/>
            <person name="Wilson R.K."/>
            <person name="Wing R.A."/>
            <person name="Wolfner M.F."/>
            <person name="Wong A."/>
            <person name="Wong G.K."/>
            <person name="Wu C.I."/>
            <person name="Wu G."/>
            <person name="Yamamoto D."/>
            <person name="Yang H.P."/>
            <person name="Yang S.P."/>
            <person name="Yorke J.A."/>
            <person name="Yoshida K."/>
            <person name="Zdobnov E."/>
            <person name="Zhang P."/>
            <person name="Zhang Y."/>
            <person name="Zimin A.V."/>
            <person name="Baldwin J."/>
            <person name="Abdouelleil A."/>
            <person name="Abdulkadir J."/>
            <person name="Abebe A."/>
            <person name="Abera B."/>
            <person name="Abreu J."/>
            <person name="Acer S.C."/>
            <person name="Aftuck L."/>
            <person name="Alexander A."/>
            <person name="An P."/>
            <person name="Anderson E."/>
            <person name="Anderson S."/>
            <person name="Arachi H."/>
            <person name="Azer M."/>
            <person name="Bachantsang P."/>
            <person name="Barry A."/>
            <person name="Bayul T."/>
            <person name="Berlin A."/>
            <person name="Bessette D."/>
            <person name="Bloom T."/>
            <person name="Blye J."/>
            <person name="Boguslavskiy L."/>
            <person name="Bonnet C."/>
            <person name="Boukhgalter B."/>
            <person name="Bourzgui I."/>
            <person name="Brown A."/>
            <person name="Cahill P."/>
            <person name="Channer S."/>
            <person name="Cheshatsang Y."/>
            <person name="Chuda L."/>
            <person name="Citroen M."/>
            <person name="Collymore A."/>
            <person name="Cooke P."/>
            <person name="Costello M."/>
            <person name="D'Aco K."/>
            <person name="Daza R."/>
            <person name="De Haan G."/>
            <person name="DeGray S."/>
            <person name="DeMaso C."/>
            <person name="Dhargay N."/>
            <person name="Dooley K."/>
            <person name="Dooley E."/>
            <person name="Doricent M."/>
            <person name="Dorje P."/>
            <person name="Dorjee K."/>
            <person name="Dupes A."/>
            <person name="Elong R."/>
            <person name="Falk J."/>
            <person name="Farina A."/>
            <person name="Faro S."/>
            <person name="Ferguson D."/>
            <person name="Fisher S."/>
            <person name="Foley C.D."/>
            <person name="Franke A."/>
            <person name="Friedrich D."/>
            <person name="Gadbois L."/>
            <person name="Gearin G."/>
            <person name="Gearin C.R."/>
            <person name="Giannoukos G."/>
            <person name="Goode T."/>
            <person name="Graham J."/>
            <person name="Grandbois E."/>
            <person name="Grewal S."/>
            <person name="Gyaltsen K."/>
            <person name="Hafez N."/>
            <person name="Hagos B."/>
            <person name="Hall J."/>
            <person name="Henson C."/>
            <person name="Hollinger A."/>
            <person name="Honan T."/>
            <person name="Huard M.D."/>
            <person name="Hughes L."/>
            <person name="Hurhula B."/>
            <person name="Husby M.E."/>
            <person name="Kamat A."/>
            <person name="Kanga B."/>
            <person name="Kashin S."/>
            <person name="Khazanovich D."/>
            <person name="Kisner P."/>
            <person name="Lance K."/>
            <person name="Lara M."/>
            <person name="Lee W."/>
            <person name="Lennon N."/>
            <person name="Letendre F."/>
            <person name="LeVine R."/>
            <person name="Lipovsky A."/>
            <person name="Liu X."/>
            <person name="Liu J."/>
            <person name="Liu S."/>
            <person name="Lokyitsang T."/>
            <person name="Lokyitsang Y."/>
            <person name="Lubonja R."/>
            <person name="Lui A."/>
            <person name="MacDonald P."/>
            <person name="Magnisalis V."/>
            <person name="Maru K."/>
            <person name="Matthews C."/>
            <person name="McCusker W."/>
            <person name="McDonough S."/>
            <person name="Mehta T."/>
            <person name="Meldrim J."/>
            <person name="Meneus L."/>
            <person name="Mihai O."/>
            <person name="Mihalev A."/>
            <person name="Mihova T."/>
            <person name="Mittelman R."/>
            <person name="Mlenga V."/>
            <person name="Montmayeur A."/>
            <person name="Mulrain L."/>
            <person name="Navidi A."/>
            <person name="Naylor J."/>
            <person name="Negash T."/>
            <person name="Nguyen T."/>
            <person name="Nguyen N."/>
            <person name="Nicol R."/>
            <person name="Norbu C."/>
            <person name="Norbu N."/>
            <person name="Novod N."/>
            <person name="O'Neill B."/>
            <person name="Osman S."/>
            <person name="Markiewicz E."/>
            <person name="Oyono O.L."/>
            <person name="Patti C."/>
            <person name="Phunkhang P."/>
            <person name="Pierre F."/>
            <person name="Priest M."/>
            <person name="Raghuraman S."/>
            <person name="Rege F."/>
            <person name="Reyes R."/>
            <person name="Rise C."/>
            <person name="Rogov P."/>
            <person name="Ross K."/>
            <person name="Ryan E."/>
            <person name="Settipalli S."/>
            <person name="Shea T."/>
            <person name="Sherpa N."/>
            <person name="Shi L."/>
            <person name="Shih D."/>
            <person name="Sparrow T."/>
            <person name="Spaulding J."/>
            <person name="Stalker J."/>
            <person name="Stange-Thomann N."/>
            <person name="Stavropoulos S."/>
            <person name="Stone C."/>
            <person name="Strader C."/>
            <person name="Tesfaye S."/>
            <person name="Thomson T."/>
            <person name="Thoulutsang Y."/>
            <person name="Thoulutsang D."/>
            <person name="Topham K."/>
            <person name="Topping I."/>
            <person name="Tsamla T."/>
            <person name="Vassiliev H."/>
            <person name="Vo A."/>
            <person name="Wangchuk T."/>
            <person name="Wangdi T."/>
            <person name="Weiand M."/>
            <person name="Wilkinson J."/>
            <person name="Wilson A."/>
            <person name="Yadav S."/>
            <person name="Young G."/>
            <person name="Yu Q."/>
            <person name="Zembek L."/>
            <person name="Zhong D."/>
            <person name="Zimmer A."/>
            <person name="Zwirko Z."/>
            <person name="Jaffe D.B."/>
            <person name="Alvarez P."/>
            <person name="Brockman W."/>
            <person name="Butler J."/>
            <person name="Chin C."/>
            <person name="Gnerre S."/>
            <person name="Grabherr M."/>
            <person name="Kleber M."/>
            <person name="Mauceli E."/>
            <person name="MacCallum I."/>
        </authorList>
    </citation>
    <scope>NUCLEOTIDE SEQUENCE [LARGE SCALE GENOMIC DNA]</scope>
    <source>
        <strain evidence="13">TSC#15010-1051.87</strain>
        <strain evidence="16">Tucson 15010-1051.87</strain>
    </source>
</reference>
<reference evidence="13" key="2">
    <citation type="journal article" date="2008" name="Bioinformatics">
        <title>Assembly reconciliation.</title>
        <authorList>
            <person name="Zimin A.V."/>
            <person name="Smith D.R."/>
            <person name="Sutton G."/>
            <person name="Yorke J.A."/>
        </authorList>
    </citation>
    <scope>NUCLEOTIDE SEQUENCE</scope>
    <source>
        <strain evidence="13">TSC#15010-1051.87</strain>
    </source>
</reference>
<keyword evidence="9 12" id="KW-0472">Membrane</keyword>
<dbReference type="EMBL" id="CH940649">
    <property type="protein sequence ID" value="EDW64844.1"/>
    <property type="molecule type" value="Genomic_DNA"/>
</dbReference>
<dbReference type="GO" id="GO:0006493">
    <property type="term" value="P:protein O-linked glycosylation"/>
    <property type="evidence" value="ECO:0007669"/>
    <property type="project" value="TreeGrafter"/>
</dbReference>
<feature type="region of interest" description="Disordered" evidence="11">
    <location>
        <begin position="306"/>
        <end position="341"/>
    </location>
</feature>
<evidence type="ECO:0000256" key="7">
    <source>
        <dbReference type="ARBA" id="ARBA00022989"/>
    </source>
</evidence>
<keyword evidence="8" id="KW-0333">Golgi apparatus</keyword>
<evidence type="ECO:0000313" key="15">
    <source>
        <dbReference type="EMBL" id="KRF81895.1"/>
    </source>
</evidence>
<dbReference type="OMA" id="HKKHPQH"/>
<evidence type="ECO:0000256" key="12">
    <source>
        <dbReference type="SAM" id="Phobius"/>
    </source>
</evidence>
<feature type="transmembrane region" description="Helical" evidence="12">
    <location>
        <begin position="12"/>
        <end position="31"/>
    </location>
</feature>
<evidence type="ECO:0000256" key="9">
    <source>
        <dbReference type="ARBA" id="ARBA00023136"/>
    </source>
</evidence>
<dbReference type="Pfam" id="PF01762">
    <property type="entry name" value="Galactosyl_T"/>
    <property type="match status" value="1"/>
</dbReference>
<keyword evidence="3 13" id="KW-0328">Glycosyltransferase</keyword>
<comment type="subcellular location">
    <subcellularLocation>
        <location evidence="1">Golgi apparatus membrane</location>
        <topology evidence="1">Single-pass type II membrane protein</topology>
    </subcellularLocation>
</comment>
<feature type="region of interest" description="Disordered" evidence="11">
    <location>
        <begin position="101"/>
        <end position="123"/>
    </location>
</feature>
<evidence type="ECO:0000256" key="5">
    <source>
        <dbReference type="ARBA" id="ARBA00022692"/>
    </source>
</evidence>
<dbReference type="Proteomes" id="UP000008792">
    <property type="component" value="Unassembled WGS sequence"/>
</dbReference>
<keyword evidence="5 12" id="KW-0812">Transmembrane</keyword>
<dbReference type="AlphaFoldDB" id="B4LST3"/>
<evidence type="ECO:0000256" key="2">
    <source>
        <dbReference type="ARBA" id="ARBA00008661"/>
    </source>
</evidence>
<dbReference type="EC" id="2.4.1.-" evidence="13 14"/>
<proteinExistence type="inferred from homology"/>
<evidence type="ECO:0000256" key="8">
    <source>
        <dbReference type="ARBA" id="ARBA00023034"/>
    </source>
</evidence>
<dbReference type="HOGENOM" id="CLU_445013_0_0_1"/>
<dbReference type="GO" id="GO:0000139">
    <property type="term" value="C:Golgi membrane"/>
    <property type="evidence" value="ECO:0007669"/>
    <property type="project" value="UniProtKB-SubCell"/>
</dbReference>
<dbReference type="PANTHER" id="PTHR11214:SF379">
    <property type="entry name" value="HEXOSYLTRANSFERASE-RELATED"/>
    <property type="match status" value="1"/>
</dbReference>
<dbReference type="KEGG" id="dvi:6628041"/>
<feature type="region of interest" description="Disordered" evidence="11">
    <location>
        <begin position="171"/>
        <end position="215"/>
    </location>
</feature>
<evidence type="ECO:0000313" key="14">
    <source>
        <dbReference type="EMBL" id="KRF81894.1"/>
    </source>
</evidence>
<evidence type="ECO:0000256" key="3">
    <source>
        <dbReference type="ARBA" id="ARBA00022676"/>
    </source>
</evidence>
<evidence type="ECO:0000256" key="10">
    <source>
        <dbReference type="ARBA" id="ARBA00023180"/>
    </source>
</evidence>
<dbReference type="eggNOG" id="KOG2287">
    <property type="taxonomic scope" value="Eukaryota"/>
</dbReference>
<dbReference type="FunFam" id="3.90.550.50:FF:000001">
    <property type="entry name" value="Hexosyltransferase"/>
    <property type="match status" value="1"/>
</dbReference>
<evidence type="ECO:0000256" key="11">
    <source>
        <dbReference type="SAM" id="MobiDB-lite"/>
    </source>
</evidence>
<dbReference type="Gene3D" id="3.90.550.50">
    <property type="match status" value="1"/>
</dbReference>
<keyword evidence="16" id="KW-1185">Reference proteome</keyword>
<dbReference type="EMBL" id="CH940649">
    <property type="protein sequence ID" value="KRF81895.1"/>
    <property type="molecule type" value="Genomic_DNA"/>
</dbReference>
<evidence type="ECO:0000256" key="1">
    <source>
        <dbReference type="ARBA" id="ARBA00004323"/>
    </source>
</evidence>
<sequence length="621" mass="67953">MVVGNLHNTRILRFLLVLIVVILTIFIYASYSTTATLTPTHIHVAAPPPTPQQLTAAAAAAGHQLKQQRAEQLPAMVVLNNTGEFGLAPAAAEAELPAGNSNKVRSQDQLQHKKAAQQQQQHRLPTIDEDALLDGGAAGASPSQAGSEQVPNFGDELLEEQQYVQNIDTITGNINSNSNNNNNSESLAAKQAAAAAATGQQQQQQQQQLQQQSPSDAEILMIPTSNLQKFIENADKILKNMTSNSSNPVAAAAAGAAAGAGAVSSPSEQRTDKTNQPGLIEDLQINLQDNNNAAVGSYAVMPVKTAPDAAEQKEKSPPAPKPPMPKVKVNNKATANGPVDPSKGIAAEKIYESGHLNDEIDLERLCPLNGATIRLLVLITSAQTHADARMSIRQTWGHYGVRRDISMAFVVGRGTNETVNVALSQENFIYGDLIRGNFIDSYNNLTLKTISSLEWVDQHCQHAKYILKTDDDMFINVPRLLTFLTQLEKRKQKRAIFGRLAKKWKPIRNKKSKYYVSTDQFPAAVFPSFTTGPAYVMTGEVVHDLYVRSLKTVYLKLEDVFTTGIVAQSLGIERLHVNEFVNRRISFNPCNIRNAISVHMIKSNEQFDLWKKLLDQTTKCK</sequence>
<keyword evidence="7 12" id="KW-1133">Transmembrane helix</keyword>
<gene>
    <name evidence="13" type="primary">Dvir\GJ17692</name>
    <name evidence="13" type="ORF">Dvir_GJ17692</name>
</gene>
<dbReference type="GO" id="GO:0016758">
    <property type="term" value="F:hexosyltransferase activity"/>
    <property type="evidence" value="ECO:0007669"/>
    <property type="project" value="InterPro"/>
</dbReference>
<name>B4LST3_DROVI</name>
<accession>B4LST3</accession>
<dbReference type="FunCoup" id="B4LST3">
    <property type="interactions" value="61"/>
</dbReference>
<protein>
    <submittedName>
        <fullName evidence="13">Uncharacterized protein, isoform A</fullName>
        <ecNumber evidence="13 14">2.4.1.-</ecNumber>
    </submittedName>
    <submittedName>
        <fullName evidence="14">Uncharacterized protein, isoform B</fullName>
    </submittedName>
    <submittedName>
        <fullName evidence="15">Uncharacterized protein, isoform C</fullName>
    </submittedName>
</protein>
<comment type="similarity">
    <text evidence="2">Belongs to the glycosyltransferase 31 family.</text>
</comment>
<keyword evidence="4 13" id="KW-0808">Transferase</keyword>
<dbReference type="InParanoid" id="B4LST3"/>
<evidence type="ECO:0000313" key="16">
    <source>
        <dbReference type="Proteomes" id="UP000008792"/>
    </source>
</evidence>